<feature type="site" description="Increases nucleophilicity of active site Cys" evidence="8">
    <location>
        <position position="434"/>
    </location>
</feature>
<organism evidence="11 12">
    <name type="scientific">Methanobacterium paludis (strain DSM 25820 / JCM 18151 / SWAN1)</name>
    <dbReference type="NCBI Taxonomy" id="868131"/>
    <lineage>
        <taxon>Archaea</taxon>
        <taxon>Methanobacteriati</taxon>
        <taxon>Methanobacteriota</taxon>
        <taxon>Methanomada group</taxon>
        <taxon>Methanobacteria</taxon>
        <taxon>Methanobacteriales</taxon>
        <taxon>Methanobacteriaceae</taxon>
        <taxon>Methanobacterium</taxon>
    </lineage>
</organism>
<dbReference type="STRING" id="868131.MSWAN_0006"/>
<dbReference type="NCBIfam" id="NF002204">
    <property type="entry name" value="PRK01077.1"/>
    <property type="match status" value="1"/>
</dbReference>
<evidence type="ECO:0000313" key="11">
    <source>
        <dbReference type="EMBL" id="AEG17054.1"/>
    </source>
</evidence>
<dbReference type="GO" id="GO:0005524">
    <property type="term" value="F:ATP binding"/>
    <property type="evidence" value="ECO:0007669"/>
    <property type="project" value="UniProtKB-UniRule"/>
</dbReference>
<dbReference type="NCBIfam" id="TIGR00379">
    <property type="entry name" value="cobB"/>
    <property type="match status" value="1"/>
</dbReference>
<comment type="cofactor">
    <cofactor evidence="1 8">
        <name>Mg(2+)</name>
        <dbReference type="ChEBI" id="CHEBI:18420"/>
    </cofactor>
</comment>
<dbReference type="GeneID" id="10667482"/>
<dbReference type="eggNOG" id="arCOG00106">
    <property type="taxonomic scope" value="Archaea"/>
</dbReference>
<keyword evidence="8" id="KW-0484">Methanogenesis</keyword>
<comment type="catalytic activity">
    <reaction evidence="8">
        <text>cob(II)yrinate + 2 L-glutamine + 2 ATP + 2 H2O = cob(II)yrinate a,c diamide + 2 L-glutamate + 2 ADP + 2 phosphate + 2 H(+)</text>
        <dbReference type="Rhea" id="RHEA:26289"/>
        <dbReference type="ChEBI" id="CHEBI:15377"/>
        <dbReference type="ChEBI" id="CHEBI:15378"/>
        <dbReference type="ChEBI" id="CHEBI:29985"/>
        <dbReference type="ChEBI" id="CHEBI:30616"/>
        <dbReference type="ChEBI" id="CHEBI:43474"/>
        <dbReference type="ChEBI" id="CHEBI:58359"/>
        <dbReference type="ChEBI" id="CHEBI:58537"/>
        <dbReference type="ChEBI" id="CHEBI:58894"/>
        <dbReference type="ChEBI" id="CHEBI:456216"/>
        <dbReference type="EC" id="6.3.5.11"/>
    </reaction>
</comment>
<comment type="miscellaneous">
    <text evidence="8">The a and c carboxylates of cobyrinate and Ni-sirohydrochlorin are activated for nucleophilic attack via formation of a phosphorylated intermediate by ATP. CbiA catalyzes first the amidation of the c-carboxylate, and then that of the a-carboxylate.</text>
</comment>
<keyword evidence="6 8" id="KW-0460">Magnesium</keyword>
<evidence type="ECO:0000256" key="8">
    <source>
        <dbReference type="HAMAP-Rule" id="MF_00027"/>
    </source>
</evidence>
<dbReference type="SUPFAM" id="SSF52317">
    <property type="entry name" value="Class I glutamine amidotransferase-like"/>
    <property type="match status" value="1"/>
</dbReference>
<evidence type="ECO:0000256" key="7">
    <source>
        <dbReference type="ARBA" id="ARBA00022962"/>
    </source>
</evidence>
<evidence type="ECO:0000256" key="6">
    <source>
        <dbReference type="ARBA" id="ARBA00022842"/>
    </source>
</evidence>
<keyword evidence="7 8" id="KW-0315">Glutamine amidotransferase</keyword>
<evidence type="ECO:0000259" key="10">
    <source>
        <dbReference type="Pfam" id="PF07685"/>
    </source>
</evidence>
<comment type="catalytic activity">
    <reaction evidence="8">
        <text>Ni-sirohydrochlorin + 2 L-glutamine + 2 ATP + 2 H2O = Ni-sirohydrochlorin a,c-diamide + 2 L-glutamate + 2 ADP + 2 phosphate + 2 H(+)</text>
        <dbReference type="Rhea" id="RHEA:52896"/>
        <dbReference type="ChEBI" id="CHEBI:15377"/>
        <dbReference type="ChEBI" id="CHEBI:15378"/>
        <dbReference type="ChEBI" id="CHEBI:29985"/>
        <dbReference type="ChEBI" id="CHEBI:30616"/>
        <dbReference type="ChEBI" id="CHEBI:43474"/>
        <dbReference type="ChEBI" id="CHEBI:58359"/>
        <dbReference type="ChEBI" id="CHEBI:136841"/>
        <dbReference type="ChEBI" id="CHEBI:136887"/>
        <dbReference type="ChEBI" id="CHEBI:456216"/>
        <dbReference type="EC" id="6.3.5.12"/>
    </reaction>
</comment>
<dbReference type="RefSeq" id="WP_013824556.1">
    <property type="nucleotide sequence ID" value="NC_015574.1"/>
</dbReference>
<dbReference type="CDD" id="cd03130">
    <property type="entry name" value="GATase1_CobB"/>
    <property type="match status" value="1"/>
</dbReference>
<evidence type="ECO:0000256" key="4">
    <source>
        <dbReference type="ARBA" id="ARBA00022741"/>
    </source>
</evidence>
<dbReference type="InterPro" id="IPR011698">
    <property type="entry name" value="GATase_3"/>
</dbReference>
<dbReference type="InterPro" id="IPR002586">
    <property type="entry name" value="CobQ/CobB/MinD/ParA_Nub-bd_dom"/>
</dbReference>
<dbReference type="Pfam" id="PF07685">
    <property type="entry name" value="GATase_3"/>
    <property type="match status" value="1"/>
</dbReference>
<protein>
    <recommendedName>
        <fullName evidence="8">Cobyrinate a,c-diamide synthase</fullName>
        <ecNumber evidence="8">6.3.5.11</ecNumber>
    </recommendedName>
    <alternativeName>
        <fullName evidence="8">Cobyrinic acid a,c-diamide synthetase</fullName>
    </alternativeName>
    <alternativeName>
        <fullName evidence="8">Ni-sirohydrochlorin a,c-diamide synthase</fullName>
        <ecNumber evidence="8">6.3.5.12</ecNumber>
    </alternativeName>
    <alternativeName>
        <fullName evidence="8">Ni-sirohydrochlorin a,c-diamide synthetase</fullName>
    </alternativeName>
</protein>
<sequence length="455" mass="50181">MRVVLAGTGSAVGKTTISTGIMKALSNNYKVQPFKVGPDYIDPTYHTMATGNRSRNLDSFFMSKGQIRETFQRAMNISKSQLGIIEGVRGLYEGMSAVEDVGSTAAMAKALNAPVVLILNSRSLVRSAAAIVLGFKNLDPAVRIEGVILNQVKNRNHYLKTKEAVETLVKTPVIGGIPRDDALKVEDRHLGLVPAVERESILRSIENWGQVMEENIDLDALLSIMKGDGKLPEGREKLWKVENHKKVKIGVAMDEVFTFYYQENLEAMEANNAELVYFSPLHDEEVPDVDALYIGGGYPEIFEKELESNQSMRSSVKMVHDEERPIYAECGGLMYLTKSINGRDMCNVFGYNSLMTKKPQALSYVIAEAVKDNIVLKSGETFRGHEFHYSKVDMDAGKLKDLKPEFAFKILRGKGITDSKDGLMSKNTVASYVHAHVAACPGFASNFTSSAADMG</sequence>
<dbReference type="EMBL" id="CP002772">
    <property type="protein sequence ID" value="AEG17054.1"/>
    <property type="molecule type" value="Genomic_DNA"/>
</dbReference>
<reference evidence="11 12" key="1">
    <citation type="journal article" date="2014" name="Int. J. Syst. Evol. Microbiol.">
        <title>Methanobacterium paludis sp. nov. and a novel strain of Methanobacterium lacus isolated from northern peatlands.</title>
        <authorList>
            <person name="Cadillo-Quiroz H."/>
            <person name="Brauer S.L."/>
            <person name="Goodson N."/>
            <person name="Yavitt J.B."/>
            <person name="Zinder S.H."/>
        </authorList>
    </citation>
    <scope>NUCLEOTIDE SEQUENCE [LARGE SCALE GENOMIC DNA]</scope>
    <source>
        <strain evidence="12">DSM 25820 / JCM 18151 / SWAN1</strain>
    </source>
</reference>
<dbReference type="PANTHER" id="PTHR43873">
    <property type="entry name" value="COBYRINATE A,C-DIAMIDE SYNTHASE"/>
    <property type="match status" value="1"/>
</dbReference>
<dbReference type="InterPro" id="IPR004484">
    <property type="entry name" value="CbiA/CobB_synth"/>
</dbReference>
<evidence type="ECO:0000256" key="5">
    <source>
        <dbReference type="ARBA" id="ARBA00022840"/>
    </source>
</evidence>
<dbReference type="Pfam" id="PF01656">
    <property type="entry name" value="CbiA"/>
    <property type="match status" value="1"/>
</dbReference>
<evidence type="ECO:0000256" key="1">
    <source>
        <dbReference type="ARBA" id="ARBA00001946"/>
    </source>
</evidence>
<dbReference type="Proteomes" id="UP000009231">
    <property type="component" value="Chromosome"/>
</dbReference>
<keyword evidence="3 8" id="KW-0436">Ligase</keyword>
<comment type="function">
    <text evidence="8">Catalyzes the ATP-dependent amidation of the two carboxylate groups at positions a and c of cobyrinate, using either L-glutamine or ammonia as the nitrogen source. Involved in the biosynthesis of the unique nickel-containing tetrapyrrole coenzyme F430, the prosthetic group of methyl-coenzyme M reductase (MCR), which plays a key role in methanogenesis and anaerobic methane oxidation. Catalyzes the ATP-dependent amidation of the two carboxylate groups at positions a and c of Ni-sirohydrochlorin, using L-glutamine or ammonia as the nitrogen source.</text>
</comment>
<comment type="domain">
    <text evidence="8">Comprises of two domains. The C-terminal domain contains the binding site for glutamine and catalyzes the hydrolysis of this substrate to glutamate and ammonia. The N-terminal domain is anticipated to bind ATP, and cobyrinate or Ni-sirohydrochlorin, and catalyzes the ultimate synthesis of the diamide product. The ammonia produced via the glutaminase domain is probably translocated to the adjacent domain via a molecular tunnel, where it reacts with an activated intermediate.</text>
</comment>
<dbReference type="PANTHER" id="PTHR43873:SF1">
    <property type="entry name" value="COBYRINATE A,C-DIAMIDE SYNTHASE"/>
    <property type="match status" value="1"/>
</dbReference>
<feature type="domain" description="CobB/CobQ-like glutamine amidotransferase" evidence="10">
    <location>
        <begin position="248"/>
        <end position="438"/>
    </location>
</feature>
<dbReference type="UniPathway" id="UPA00148">
    <property type="reaction ID" value="UER00231"/>
</dbReference>
<evidence type="ECO:0000256" key="3">
    <source>
        <dbReference type="ARBA" id="ARBA00022598"/>
    </source>
</evidence>
<dbReference type="GO" id="GO:0042242">
    <property type="term" value="F:cobyrinic acid a,c-diamide synthase activity"/>
    <property type="evidence" value="ECO:0007669"/>
    <property type="project" value="UniProtKB-UniRule"/>
</dbReference>
<dbReference type="OrthoDB" id="8896at2157"/>
<keyword evidence="2 8" id="KW-0169">Cobalamin biosynthesis</keyword>
<evidence type="ECO:0000259" key="9">
    <source>
        <dbReference type="Pfam" id="PF01656"/>
    </source>
</evidence>
<dbReference type="SUPFAM" id="SSF52540">
    <property type="entry name" value="P-loop containing nucleoside triphosphate hydrolases"/>
    <property type="match status" value="1"/>
</dbReference>
<dbReference type="EC" id="6.3.5.11" evidence="8"/>
<evidence type="ECO:0000313" key="12">
    <source>
        <dbReference type="Proteomes" id="UP000009231"/>
    </source>
</evidence>
<dbReference type="GO" id="GO:0009236">
    <property type="term" value="P:cobalamin biosynthetic process"/>
    <property type="evidence" value="ECO:0007669"/>
    <property type="project" value="UniProtKB-UniRule"/>
</dbReference>
<dbReference type="EC" id="6.3.5.12" evidence="8"/>
<keyword evidence="12" id="KW-1185">Reference proteome</keyword>
<proteinExistence type="inferred from homology"/>
<dbReference type="CDD" id="cd05388">
    <property type="entry name" value="CobB_N"/>
    <property type="match status" value="1"/>
</dbReference>
<dbReference type="Gene3D" id="3.40.50.880">
    <property type="match status" value="1"/>
</dbReference>
<feature type="active site" description="Nucleophile" evidence="8">
    <location>
        <position position="330"/>
    </location>
</feature>
<name>F6D776_METPW</name>
<comment type="pathway">
    <text evidence="8">Cofactor biosynthesis; adenosylcobalamin biosynthesis; cob(II)yrinate a,c-diamide from sirohydrochlorin (anaerobic route): step 10/10.</text>
</comment>
<dbReference type="GO" id="GO:0015948">
    <property type="term" value="P:methanogenesis"/>
    <property type="evidence" value="ECO:0007669"/>
    <property type="project" value="UniProtKB-KW"/>
</dbReference>
<evidence type="ECO:0000256" key="2">
    <source>
        <dbReference type="ARBA" id="ARBA00022573"/>
    </source>
</evidence>
<dbReference type="InterPro" id="IPR027417">
    <property type="entry name" value="P-loop_NTPase"/>
</dbReference>
<dbReference type="PROSITE" id="PS51274">
    <property type="entry name" value="GATASE_COBBQ"/>
    <property type="match status" value="1"/>
</dbReference>
<comment type="similarity">
    <text evidence="8">Belongs to the CobB/CbiA family.</text>
</comment>
<dbReference type="NCBIfam" id="NF033195">
    <property type="entry name" value="F430_CfbB"/>
    <property type="match status" value="1"/>
</dbReference>
<dbReference type="InterPro" id="IPR029062">
    <property type="entry name" value="Class_I_gatase-like"/>
</dbReference>
<gene>
    <name evidence="8" type="primary">cbiA</name>
    <name evidence="8" type="synonym">cfbB</name>
    <name evidence="11" type="ordered locus">MSWAN_0006</name>
</gene>
<accession>F6D776</accession>
<keyword evidence="4 8" id="KW-0547">Nucleotide-binding</keyword>
<dbReference type="HAMAP" id="MF_00027">
    <property type="entry name" value="CobB_CbiA"/>
    <property type="match status" value="1"/>
</dbReference>
<dbReference type="AlphaFoldDB" id="F6D776"/>
<dbReference type="Gene3D" id="3.40.50.300">
    <property type="entry name" value="P-loop containing nucleotide triphosphate hydrolases"/>
    <property type="match status" value="1"/>
</dbReference>
<feature type="domain" description="CobQ/CobB/MinD/ParA nucleotide binding" evidence="9">
    <location>
        <begin position="3"/>
        <end position="190"/>
    </location>
</feature>
<dbReference type="KEGG" id="mew:MSWAN_0006"/>
<keyword evidence="5 8" id="KW-0067">ATP-binding</keyword>
<dbReference type="HOGENOM" id="CLU_022752_2_0_2"/>